<feature type="region of interest" description="Disordered" evidence="1">
    <location>
        <begin position="1672"/>
        <end position="1736"/>
    </location>
</feature>
<dbReference type="RefSeq" id="WP_251932535.1">
    <property type="nucleotide sequence ID" value="NZ_CP098747.1"/>
</dbReference>
<feature type="transmembrane region" description="Helical" evidence="2">
    <location>
        <begin position="1430"/>
        <end position="1451"/>
    </location>
</feature>
<keyword evidence="2" id="KW-1133">Transmembrane helix</keyword>
<feature type="transmembrane region" description="Helical" evidence="2">
    <location>
        <begin position="1341"/>
        <end position="1362"/>
    </location>
</feature>
<dbReference type="PANTHER" id="PTHR32305:SF15">
    <property type="entry name" value="PROTEIN RHSA-RELATED"/>
    <property type="match status" value="1"/>
</dbReference>
<evidence type="ECO:0000313" key="3">
    <source>
        <dbReference type="EMBL" id="USG59765.1"/>
    </source>
</evidence>
<evidence type="ECO:0000256" key="2">
    <source>
        <dbReference type="SAM" id="Phobius"/>
    </source>
</evidence>
<sequence length="1736" mass="191195">MNKDKLVVSKPAGSFFISKYDGSSNYILEIEAVPGVREMQPAFSLSYSSGKTEVASYIGPGWQIEGIPQALSDGSGNYFVEDHLIIAEKTSLWGLRSFDHEGNKTDFEKSTNIVSEREVYVAIQSEDAYGNCIKYEYDDSNRPVNISYGTAKNQFASIEFTYADGVSGCLSEIITKRNDIPVRKYTLMHEKGTVRFIQTSATDAKNPSDIISKNPVEFIWGNTTATKNMLTELIETTGLRFKTTYQSKSGTLGIVDTSTIIVNGLSGKQSIYERIVNASGFMVSRNGTRYARDVVIWDRAEGSGEYYRYNLTKQRIAVLIEEGMICKAQAQGRGEQETALAVYGAEPSKTTYHYLSGKTTYEYIDHIIGVPLLFRTTAKSFFEGALMSTVVTLNKYDEEGNIKEVQTPETTAVYTVQKGPVIGNLHLRLPKRTALFDTSNGDMVTENSPLLKDDTYTYNFDTKGKIKAISHQTLVEGTTYSNKKISELGDYGLPKRHVGRNGLTIEHSYSDDFSRFKSVFTSADGKQTQTESLETDLRYGLPVRAVTAEGNVTAQAYDAFGERIAQYGFDPSAPQDWSKPDQEKLVCLAKTETGFDKVLKLFCIKSIRAGNAPGVSYESRCYVDDMFRPVIEAMQLDRKTWQLICHGYSSCAVRNMTSTPLELKASPENLSVRIQGLKKSRILWLETCFDDFGRVFEEKRPDGTLVRTAWERQEKDQIEVTTTTLAKNGELLSLSSELENPKGVVETHNQSDSKPTRYSYDVLGRITEKIDPLGQSCTYKWNAQDICIEENNPVTGTSTCMSDPTLLISREVKNGEVFDTDFDWLGRPTATTHTGLDGKKKTYGIAYIADAQNRSTGYVLSHPDGWRTALRFAPTGQEIERTLTLGEDYIETVRSSLTPDGFVSRRHFPCGRSLQFDHDAMGITRRISWAGTDKPIAHFDGHDSHGRPIVTRYGNGVTEYRNYDKFGNIANFTVANTARKNTKPYLSLGYATNGSLNTAKLARSARMEGDMISRQAFNYDHRGKLVSDLAPADAGLREYKFGPSENLQSVAVNNNITAFETNKTGYQVTKVTGDDPLEATFDRNGNIRTLATESRRVDLLFDAFGNLAQSSGTGDDKTSTVAYVTDIAGHRFIKASPDGTVHIEVSPDYTVTRKPDGMVLRTVKAIGVFGVFAEFTLAEDKTADKPLFKSFETSAVSPPASIPEPLQAQGIHTAGDVYIHLDDLGSSLLATDEKGAKTAAVMFDTYGAIDAENTTGSFNFTVTFAGMKLDIETGLYFAGARYYSTELRRFISPDPQDASTDPYAYPSDPVNFFDDNGACNQHCTQIKTRFQDNMGRKMRGLVAAFSIILISLVTIPIAMTYYKPQFAGDTSLSYALRWAGTIILWFGFLPGIPALFNTLNKKKRPCLKRICCADICQGTEYPLNACGMSCLRIVSGTFIGASNMAIMILSVTNTWKKQDNGWQNLVLRGTVGGFGAEIIALVFALLFGSSSLCTSSITMRQVSNALVIFIGMNAFHVFDGFVVVYYLKELSWTELFTIKLEFILMELAMVPLMAKPNVIWALLPALSGSNGKDCWSLCFKPKREANIKTGAALPLCCWRRPDCLTAPTGNNGDNDPSRGGYEDADLHLPNRAVATSAGGNDNKEEEVDLVVGGPTQALQVADRNIVVELTDLEGGPNAAPDQPGIEDSDGDDAVGNIPVASPAPSGTQYAPLRGNKKEDTDDEDGASGEEDTDKTV</sequence>
<feature type="transmembrane region" description="Helical" evidence="2">
    <location>
        <begin position="1374"/>
        <end position="1399"/>
    </location>
</feature>
<feature type="transmembrane region" description="Helical" evidence="2">
    <location>
        <begin position="1471"/>
        <end position="1493"/>
    </location>
</feature>
<dbReference type="PANTHER" id="PTHR32305">
    <property type="match status" value="1"/>
</dbReference>
<gene>
    <name evidence="3" type="ORF">NBZ79_11310</name>
</gene>
<keyword evidence="2" id="KW-0472">Membrane</keyword>
<dbReference type="EMBL" id="CP098747">
    <property type="protein sequence ID" value="USG59765.1"/>
    <property type="molecule type" value="Genomic_DNA"/>
</dbReference>
<evidence type="ECO:0000313" key="4">
    <source>
        <dbReference type="Proteomes" id="UP001056291"/>
    </source>
</evidence>
<keyword evidence="4" id="KW-1185">Reference proteome</keyword>
<organism evidence="3 4">
    <name type="scientific">Sneathiella marina</name>
    <dbReference type="NCBI Taxonomy" id="2950108"/>
    <lineage>
        <taxon>Bacteria</taxon>
        <taxon>Pseudomonadati</taxon>
        <taxon>Pseudomonadota</taxon>
        <taxon>Alphaproteobacteria</taxon>
        <taxon>Sneathiellales</taxon>
        <taxon>Sneathiellaceae</taxon>
        <taxon>Sneathiella</taxon>
    </lineage>
</organism>
<proteinExistence type="predicted"/>
<protein>
    <submittedName>
        <fullName evidence="3">RHS repeat-associated core domain-containing protein</fullName>
    </submittedName>
</protein>
<dbReference type="Gene3D" id="2.180.10.10">
    <property type="entry name" value="RHS repeat-associated core"/>
    <property type="match status" value="1"/>
</dbReference>
<feature type="transmembrane region" description="Helical" evidence="2">
    <location>
        <begin position="1505"/>
        <end position="1527"/>
    </location>
</feature>
<dbReference type="InterPro" id="IPR022385">
    <property type="entry name" value="Rhs_assc_core"/>
</dbReference>
<reference evidence="3" key="1">
    <citation type="submission" date="2022-06" db="EMBL/GenBank/DDBJ databases">
        <title>Sneathiella actinostolidae sp. nov., isolated from a sea anemonein the Western Pacific Ocean.</title>
        <authorList>
            <person name="Wei M.J."/>
        </authorList>
    </citation>
    <scope>NUCLEOTIDE SEQUENCE</scope>
    <source>
        <strain evidence="3">PHK-P5</strain>
    </source>
</reference>
<dbReference type="Proteomes" id="UP001056291">
    <property type="component" value="Chromosome"/>
</dbReference>
<evidence type="ECO:0000256" key="1">
    <source>
        <dbReference type="SAM" id="MobiDB-lite"/>
    </source>
</evidence>
<dbReference type="NCBIfam" id="TIGR03696">
    <property type="entry name" value="Rhs_assc_core"/>
    <property type="match status" value="1"/>
</dbReference>
<keyword evidence="2" id="KW-0812">Transmembrane</keyword>
<name>A0ABY4VXX2_9PROT</name>
<feature type="compositionally biased region" description="Acidic residues" evidence="1">
    <location>
        <begin position="1720"/>
        <end position="1736"/>
    </location>
</feature>
<dbReference type="InterPro" id="IPR050708">
    <property type="entry name" value="T6SS_VgrG/RHS"/>
</dbReference>
<accession>A0ABY4VXX2</accession>